<evidence type="ECO:0000256" key="6">
    <source>
        <dbReference type="ARBA" id="ARBA00022692"/>
    </source>
</evidence>
<comment type="similarity">
    <text evidence="2">Belongs to the binding-protein-dependent transport system permease family. HisMQ subfamily.</text>
</comment>
<evidence type="ECO:0000313" key="15">
    <source>
        <dbReference type="Proteomes" id="UP000238523"/>
    </source>
</evidence>
<reference evidence="12" key="1">
    <citation type="submission" date="2016-03" db="EMBL/GenBank/DDBJ databases">
        <title>Microsymbionts genomes from the relict species Vavilovia formosa.</title>
        <authorList>
            <person name="Chirak E."/>
            <person name="Kimeklis A."/>
            <person name="Kopat V."/>
            <person name="Andronov E."/>
        </authorList>
    </citation>
    <scope>NUCLEOTIDE SEQUENCE [LARGE SCALE GENOMIC DNA]</scope>
    <source>
        <strain evidence="12">Vaf12</strain>
    </source>
</reference>
<keyword evidence="7 9" id="KW-1133">Transmembrane helix</keyword>
<sequence length="240" mass="25412">MSSSSSILDMLSISPPGWGGVLITGAFATLFISFGAYLFGMVLGLFGALGKLSGFAPLQYALNVYTTIVRAVPELILIVSLYYAGTDGLNRILAMADLGPVEVNGLVAAIAVLGFVQGAYMTEVLRGAILAIPVGQLEAAKAFGMRPGLRFRRIVLPALIPNALPGFANLWMSVIKDSALIAVVGYQELALAARVAASNTKQYMVFFLAAAALYLVITILSNLLFSALEAYFRRGQRPVA</sequence>
<evidence type="ECO:0000259" key="10">
    <source>
        <dbReference type="PROSITE" id="PS50928"/>
    </source>
</evidence>
<dbReference type="InterPro" id="IPR035906">
    <property type="entry name" value="MetI-like_sf"/>
</dbReference>
<evidence type="ECO:0000313" key="13">
    <source>
        <dbReference type="EMBL" id="OAP91139.1"/>
    </source>
</evidence>
<geneLocation type="plasmid" evidence="15">
    <name>prln3</name>
</geneLocation>
<dbReference type="Proteomes" id="UP000238523">
    <property type="component" value="Plasmid pRLN3"/>
</dbReference>
<dbReference type="InterPro" id="IPR010065">
    <property type="entry name" value="AA_ABC_transptr_permease_3TM"/>
</dbReference>
<keyword evidence="8 9" id="KW-0472">Membrane</keyword>
<evidence type="ECO:0000256" key="8">
    <source>
        <dbReference type="ARBA" id="ARBA00023136"/>
    </source>
</evidence>
<dbReference type="PANTHER" id="PTHR30133">
    <property type="entry name" value="CATIONIC AMINO ACID TRANSPORTER, MEMBRANE COMPONENT"/>
    <property type="match status" value="1"/>
</dbReference>
<feature type="transmembrane region" description="Helical" evidence="9">
    <location>
        <begin position="154"/>
        <end position="172"/>
    </location>
</feature>
<feature type="domain" description="ABC transmembrane type-1" evidence="10">
    <location>
        <begin position="26"/>
        <end position="225"/>
    </location>
</feature>
<dbReference type="RefSeq" id="WP_018484474.1">
    <property type="nucleotide sequence ID" value="NZ_CP025015.1"/>
</dbReference>
<gene>
    <name evidence="12" type="ORF">A4A59_20635</name>
    <name evidence="13" type="ORF">A4U53_28290</name>
    <name evidence="11" type="ORF">CUJ84_pRLN3000103</name>
</gene>
<dbReference type="SUPFAM" id="SSF161098">
    <property type="entry name" value="MetI-like"/>
    <property type="match status" value="1"/>
</dbReference>
<feature type="transmembrane region" description="Helical" evidence="9">
    <location>
        <begin position="20"/>
        <end position="48"/>
    </location>
</feature>
<proteinExistence type="inferred from homology"/>
<keyword evidence="3 9" id="KW-0813">Transport</keyword>
<dbReference type="GO" id="GO:0043190">
    <property type="term" value="C:ATP-binding cassette (ABC) transporter complex"/>
    <property type="evidence" value="ECO:0007669"/>
    <property type="project" value="InterPro"/>
</dbReference>
<feature type="transmembrane region" description="Helical" evidence="9">
    <location>
        <begin position="103"/>
        <end position="120"/>
    </location>
</feature>
<evidence type="ECO:0000313" key="14">
    <source>
        <dbReference type="Proteomes" id="UP000078465"/>
    </source>
</evidence>
<dbReference type="Gene3D" id="1.10.3720.10">
    <property type="entry name" value="MetI-like"/>
    <property type="match status" value="1"/>
</dbReference>
<organism evidence="12">
    <name type="scientific">Rhizobium leguminosarum</name>
    <dbReference type="NCBI Taxonomy" id="384"/>
    <lineage>
        <taxon>Bacteria</taxon>
        <taxon>Pseudomonadati</taxon>
        <taxon>Pseudomonadota</taxon>
        <taxon>Alphaproteobacteria</taxon>
        <taxon>Hyphomicrobiales</taxon>
        <taxon>Rhizobiaceae</taxon>
        <taxon>Rhizobium/Agrobacterium group</taxon>
        <taxon>Rhizobium</taxon>
    </lineage>
</organism>
<evidence type="ECO:0000313" key="12">
    <source>
        <dbReference type="EMBL" id="KZA99836.1"/>
    </source>
</evidence>
<feature type="transmembrane region" description="Helical" evidence="9">
    <location>
        <begin position="204"/>
        <end position="225"/>
    </location>
</feature>
<dbReference type="EMBL" id="LWBS01000402">
    <property type="protein sequence ID" value="OAP91139.1"/>
    <property type="molecule type" value="Genomic_DNA"/>
</dbReference>
<accession>A0A154IGX4</accession>
<keyword evidence="6 9" id="KW-0812">Transmembrane</keyword>
<keyword evidence="5" id="KW-0997">Cell inner membrane</keyword>
<comment type="subcellular location">
    <subcellularLocation>
        <location evidence="1">Cell inner membrane</location>
        <topology evidence="1">Multi-pass membrane protein</topology>
    </subcellularLocation>
    <subcellularLocation>
        <location evidence="9">Cell membrane</location>
        <topology evidence="9">Multi-pass membrane protein</topology>
    </subcellularLocation>
</comment>
<dbReference type="CDD" id="cd06261">
    <property type="entry name" value="TM_PBP2"/>
    <property type="match status" value="1"/>
</dbReference>
<keyword evidence="4" id="KW-1003">Cell membrane</keyword>
<evidence type="ECO:0000256" key="9">
    <source>
        <dbReference type="RuleBase" id="RU363032"/>
    </source>
</evidence>
<dbReference type="EMBL" id="LVYU01000099">
    <property type="protein sequence ID" value="KZA99836.1"/>
    <property type="molecule type" value="Genomic_DNA"/>
</dbReference>
<dbReference type="NCBIfam" id="TIGR01726">
    <property type="entry name" value="HEQRo_perm_3TM"/>
    <property type="match status" value="1"/>
</dbReference>
<dbReference type="InterPro" id="IPR051613">
    <property type="entry name" value="ABC_transp_permease_HisMQ"/>
</dbReference>
<evidence type="ECO:0000256" key="3">
    <source>
        <dbReference type="ARBA" id="ARBA00022448"/>
    </source>
</evidence>
<dbReference type="PROSITE" id="PS50928">
    <property type="entry name" value="ABC_TM1"/>
    <property type="match status" value="1"/>
</dbReference>
<reference evidence="13 14" key="2">
    <citation type="submission" date="2016-04" db="EMBL/GenBank/DDBJ databases">
        <title>Fast-growing isolate from the root nodules of Vavilovia formosa.</title>
        <authorList>
            <person name="Kimeklis A."/>
            <person name="Safronova V."/>
            <person name="Belimov A."/>
            <person name="Andronov E."/>
        </authorList>
    </citation>
    <scope>NUCLEOTIDE SEQUENCE [LARGE SCALE GENOMIC DNA]</scope>
    <source>
        <strain evidence="13 14">Vaf-46</strain>
    </source>
</reference>
<dbReference type="InterPro" id="IPR000515">
    <property type="entry name" value="MetI-like"/>
</dbReference>
<dbReference type="EMBL" id="CP025015">
    <property type="protein sequence ID" value="AUW47241.1"/>
    <property type="molecule type" value="Genomic_DNA"/>
</dbReference>
<dbReference type="Pfam" id="PF00528">
    <property type="entry name" value="BPD_transp_1"/>
    <property type="match status" value="1"/>
</dbReference>
<evidence type="ECO:0000256" key="7">
    <source>
        <dbReference type="ARBA" id="ARBA00022989"/>
    </source>
</evidence>
<name>A0A154IGX4_RHILE</name>
<keyword evidence="11" id="KW-0614">Plasmid</keyword>
<evidence type="ECO:0000256" key="2">
    <source>
        <dbReference type="ARBA" id="ARBA00010072"/>
    </source>
</evidence>
<evidence type="ECO:0000256" key="1">
    <source>
        <dbReference type="ARBA" id="ARBA00004429"/>
    </source>
</evidence>
<geneLocation type="plasmid" evidence="11">
    <name>pRLN3</name>
</geneLocation>
<evidence type="ECO:0000256" key="5">
    <source>
        <dbReference type="ARBA" id="ARBA00022519"/>
    </source>
</evidence>
<evidence type="ECO:0000313" key="11">
    <source>
        <dbReference type="EMBL" id="AUW47241.1"/>
    </source>
</evidence>
<dbReference type="GO" id="GO:0022857">
    <property type="term" value="F:transmembrane transporter activity"/>
    <property type="evidence" value="ECO:0007669"/>
    <property type="project" value="InterPro"/>
</dbReference>
<protein>
    <submittedName>
        <fullName evidence="12">ABC transporter permease</fullName>
    </submittedName>
</protein>
<evidence type="ECO:0000256" key="4">
    <source>
        <dbReference type="ARBA" id="ARBA00022475"/>
    </source>
</evidence>
<dbReference type="AlphaFoldDB" id="A0A154IGX4"/>
<feature type="transmembrane region" description="Helical" evidence="9">
    <location>
        <begin position="60"/>
        <end position="83"/>
    </location>
</feature>
<reference evidence="11 15" key="3">
    <citation type="submission" date="2017-11" db="EMBL/GenBank/DDBJ databases">
        <title>Complete genome of Rhizobium leguminosarum Norway, an ineffective micro-symbiont.</title>
        <authorList>
            <person name="Hoffrichter A."/>
            <person name="Liang J."/>
            <person name="Brachmann A."/>
            <person name="Marin M."/>
        </authorList>
    </citation>
    <scope>NUCLEOTIDE SEQUENCE [LARGE SCALE GENOMIC DNA]</scope>
    <source>
        <strain evidence="11 15">Norway</strain>
        <plasmid evidence="15">Plasmid prln3</plasmid>
        <plasmid evidence="11">pRLN3</plasmid>
    </source>
</reference>